<dbReference type="Gene3D" id="3.40.800.10">
    <property type="entry name" value="Ureohydrolase domain"/>
    <property type="match status" value="1"/>
</dbReference>
<organism evidence="4 5">
    <name type="scientific">Fimbriiglobus ruber</name>
    <dbReference type="NCBI Taxonomy" id="1908690"/>
    <lineage>
        <taxon>Bacteria</taxon>
        <taxon>Pseudomonadati</taxon>
        <taxon>Planctomycetota</taxon>
        <taxon>Planctomycetia</taxon>
        <taxon>Gemmatales</taxon>
        <taxon>Gemmataceae</taxon>
        <taxon>Fimbriiglobus</taxon>
    </lineage>
</organism>
<evidence type="ECO:0000313" key="4">
    <source>
        <dbReference type="EMBL" id="OWK35899.1"/>
    </source>
</evidence>
<comment type="caution">
    <text evidence="4">The sequence shown here is derived from an EMBL/GenBank/DDBJ whole genome shotgun (WGS) entry which is preliminary data.</text>
</comment>
<keyword evidence="2" id="KW-0378">Hydrolase</keyword>
<comment type="similarity">
    <text evidence="3">Belongs to the arginase family.</text>
</comment>
<dbReference type="RefSeq" id="WP_088258991.1">
    <property type="nucleotide sequence ID" value="NZ_NIDE01000017.1"/>
</dbReference>
<dbReference type="InterPro" id="IPR006035">
    <property type="entry name" value="Ureohydrolase"/>
</dbReference>
<protein>
    <submittedName>
        <fullName evidence="4">Agmatinase</fullName>
    </submittedName>
</protein>
<dbReference type="Pfam" id="PF00491">
    <property type="entry name" value="Arginase"/>
    <property type="match status" value="1"/>
</dbReference>
<dbReference type="InterPro" id="IPR023696">
    <property type="entry name" value="Ureohydrolase_dom_sf"/>
</dbReference>
<dbReference type="Proteomes" id="UP000214646">
    <property type="component" value="Unassembled WGS sequence"/>
</dbReference>
<dbReference type="EMBL" id="NIDE01000017">
    <property type="protein sequence ID" value="OWK35899.1"/>
    <property type="molecule type" value="Genomic_DNA"/>
</dbReference>
<keyword evidence="5" id="KW-1185">Reference proteome</keyword>
<proteinExistence type="inferred from homology"/>
<evidence type="ECO:0000256" key="1">
    <source>
        <dbReference type="ARBA" id="ARBA00022723"/>
    </source>
</evidence>
<evidence type="ECO:0000256" key="3">
    <source>
        <dbReference type="PROSITE-ProRule" id="PRU00742"/>
    </source>
</evidence>
<dbReference type="GO" id="GO:0033389">
    <property type="term" value="P:putrescine biosynthetic process from arginine, via agmatine"/>
    <property type="evidence" value="ECO:0007669"/>
    <property type="project" value="TreeGrafter"/>
</dbReference>
<dbReference type="GO" id="GO:0046872">
    <property type="term" value="F:metal ion binding"/>
    <property type="evidence" value="ECO:0007669"/>
    <property type="project" value="UniProtKB-KW"/>
</dbReference>
<dbReference type="PANTHER" id="PTHR11358">
    <property type="entry name" value="ARGINASE/AGMATINASE"/>
    <property type="match status" value="1"/>
</dbReference>
<evidence type="ECO:0000256" key="2">
    <source>
        <dbReference type="ARBA" id="ARBA00022801"/>
    </source>
</evidence>
<reference evidence="5" key="1">
    <citation type="submission" date="2017-06" db="EMBL/GenBank/DDBJ databases">
        <title>Genome analysis of Fimbriiglobus ruber SP5, the first member of the order Planctomycetales with confirmed chitinolytic capability.</title>
        <authorList>
            <person name="Ravin N.V."/>
            <person name="Rakitin A.L."/>
            <person name="Ivanova A.A."/>
            <person name="Beletsky A.V."/>
            <person name="Kulichevskaya I.S."/>
            <person name="Mardanov A.V."/>
            <person name="Dedysh S.N."/>
        </authorList>
    </citation>
    <scope>NUCLEOTIDE SEQUENCE [LARGE SCALE GENOMIC DNA]</scope>
    <source>
        <strain evidence="5">SP5</strain>
    </source>
</reference>
<sequence length="270" mass="29472">MNTTAVVFPFDNFGAAGTGAGAQLLGDAVREILEDTAAEDLPTRPHLYAESLRVEEHPFETLDQLAAWRATGREAVKRLLAAGDRILWLAGNHLGVLPVYEELGPGTLVIQLDAHLDCYDLHDCTEDLSHGNFLLHAEGPLPKIVNVGNRDLFLLPEDVKRVFSASFPAEVIAADFAKVVADLRKRATKAARVWIDIDVDVFDPAFAPAVHNPSPFGLAPPIVLALLGAIWSDKVVGVSVSEFDPGRDARDATLNVLGWLIERILLKWYE</sequence>
<evidence type="ECO:0000313" key="5">
    <source>
        <dbReference type="Proteomes" id="UP000214646"/>
    </source>
</evidence>
<dbReference type="AlphaFoldDB" id="A0A225DFH1"/>
<dbReference type="PROSITE" id="PS51409">
    <property type="entry name" value="ARGINASE_2"/>
    <property type="match status" value="1"/>
</dbReference>
<dbReference type="GO" id="GO:0008783">
    <property type="term" value="F:agmatinase activity"/>
    <property type="evidence" value="ECO:0007669"/>
    <property type="project" value="TreeGrafter"/>
</dbReference>
<dbReference type="OrthoDB" id="267232at2"/>
<dbReference type="SUPFAM" id="SSF52768">
    <property type="entry name" value="Arginase/deacetylase"/>
    <property type="match status" value="1"/>
</dbReference>
<accession>A0A225DFH1</accession>
<name>A0A225DFH1_9BACT</name>
<dbReference type="PANTHER" id="PTHR11358:SF26">
    <property type="entry name" value="GUANIDINO ACID HYDROLASE, MITOCHONDRIAL"/>
    <property type="match status" value="1"/>
</dbReference>
<gene>
    <name evidence="4" type="ORF">FRUB_08462</name>
</gene>
<keyword evidence="1" id="KW-0479">Metal-binding</keyword>